<keyword evidence="10 12" id="KW-0472">Membrane</keyword>
<evidence type="ECO:0000313" key="15">
    <source>
        <dbReference type="Proteomes" id="UP000515344"/>
    </source>
</evidence>
<accession>A0A7G5XL00</accession>
<feature type="transmembrane region" description="Helical" evidence="12">
    <location>
        <begin position="224"/>
        <end position="245"/>
    </location>
</feature>
<dbReference type="PRINTS" id="PR00169">
    <property type="entry name" value="KCHANNEL"/>
</dbReference>
<dbReference type="InterPro" id="IPR005821">
    <property type="entry name" value="Ion_trans_dom"/>
</dbReference>
<evidence type="ECO:0000256" key="7">
    <source>
        <dbReference type="ARBA" id="ARBA00022958"/>
    </source>
</evidence>
<keyword evidence="6" id="KW-0851">Voltage-gated channel</keyword>
<reference evidence="15" key="1">
    <citation type="submission" date="2020-08" db="EMBL/GenBank/DDBJ databases">
        <title>Lacibacter sp. S13-6-6 genome sequencing.</title>
        <authorList>
            <person name="Jin L."/>
        </authorList>
    </citation>
    <scope>NUCLEOTIDE SEQUENCE [LARGE SCALE GENOMIC DNA]</scope>
    <source>
        <strain evidence="15">S13-6-6</strain>
    </source>
</reference>
<evidence type="ECO:0000256" key="8">
    <source>
        <dbReference type="ARBA" id="ARBA00022989"/>
    </source>
</evidence>
<keyword evidence="11" id="KW-0407">Ion channel</keyword>
<evidence type="ECO:0000256" key="4">
    <source>
        <dbReference type="ARBA" id="ARBA00022692"/>
    </source>
</evidence>
<sequence>MYHATRKKVHILLHPELGETKWDKTVNAFIIFLIISNVLVVILETVPSLHDKYLTFFYYFDLISVIIFTIEYVLRVWSSDHDPRYKHTFFGRIKYMFSAEGLIDLLAILPFYVHVIVGLDLRMLRILRLLRFLRLFRLTAYMKSAKMIRNVFVKRASDLKLSVVLILILIIIASSIMYFAEHTAQPTVFSSIPATLWYAIVTLTTVGFGDMIPVTIIGKVMTGVIMLSGVAIFALPAGIITAGFLEEVQHLRGKKTIKCPHCGESFHLEQQHHEH</sequence>
<keyword evidence="5" id="KW-0631">Potassium channel</keyword>
<protein>
    <submittedName>
        <fullName evidence="14">Ion transporter</fullName>
    </submittedName>
</protein>
<evidence type="ECO:0000256" key="9">
    <source>
        <dbReference type="ARBA" id="ARBA00023065"/>
    </source>
</evidence>
<organism evidence="14 15">
    <name type="scientific">Lacibacter sediminis</name>
    <dbReference type="NCBI Taxonomy" id="2760713"/>
    <lineage>
        <taxon>Bacteria</taxon>
        <taxon>Pseudomonadati</taxon>
        <taxon>Bacteroidota</taxon>
        <taxon>Chitinophagia</taxon>
        <taxon>Chitinophagales</taxon>
        <taxon>Chitinophagaceae</taxon>
        <taxon>Lacibacter</taxon>
    </lineage>
</organism>
<feature type="transmembrane region" description="Helical" evidence="12">
    <location>
        <begin position="95"/>
        <end position="117"/>
    </location>
</feature>
<dbReference type="FunFam" id="1.10.287.70:FF:000028">
    <property type="entry name" value="potassium voltage-gated channel subfamily D member 3"/>
    <property type="match status" value="1"/>
</dbReference>
<keyword evidence="7" id="KW-0630">Potassium</keyword>
<evidence type="ECO:0000256" key="10">
    <source>
        <dbReference type="ARBA" id="ARBA00023136"/>
    </source>
</evidence>
<dbReference type="KEGG" id="lacs:H4075_08225"/>
<dbReference type="InterPro" id="IPR027359">
    <property type="entry name" value="Volt_channel_dom_sf"/>
</dbReference>
<dbReference type="InterPro" id="IPR028325">
    <property type="entry name" value="VG_K_chnl"/>
</dbReference>
<keyword evidence="9" id="KW-0406">Ion transport</keyword>
<keyword evidence="8 12" id="KW-1133">Transmembrane helix</keyword>
<feature type="transmembrane region" description="Helical" evidence="12">
    <location>
        <begin position="192"/>
        <end position="212"/>
    </location>
</feature>
<keyword evidence="2" id="KW-0813">Transport</keyword>
<dbReference type="EMBL" id="CP060007">
    <property type="protein sequence ID" value="QNA46153.1"/>
    <property type="molecule type" value="Genomic_DNA"/>
</dbReference>
<feature type="domain" description="Ion transport" evidence="13">
    <location>
        <begin position="25"/>
        <end position="248"/>
    </location>
</feature>
<evidence type="ECO:0000256" key="5">
    <source>
        <dbReference type="ARBA" id="ARBA00022826"/>
    </source>
</evidence>
<keyword evidence="3" id="KW-0633">Potassium transport</keyword>
<dbReference type="SUPFAM" id="SSF81324">
    <property type="entry name" value="Voltage-gated potassium channels"/>
    <property type="match status" value="1"/>
</dbReference>
<evidence type="ECO:0000256" key="3">
    <source>
        <dbReference type="ARBA" id="ARBA00022538"/>
    </source>
</evidence>
<dbReference type="Pfam" id="PF00520">
    <property type="entry name" value="Ion_trans"/>
    <property type="match status" value="1"/>
</dbReference>
<dbReference type="PANTHER" id="PTHR11537">
    <property type="entry name" value="VOLTAGE-GATED POTASSIUM CHANNEL"/>
    <property type="match status" value="1"/>
</dbReference>
<dbReference type="Gene3D" id="1.10.287.70">
    <property type="match status" value="1"/>
</dbReference>
<dbReference type="GO" id="GO:0001508">
    <property type="term" value="P:action potential"/>
    <property type="evidence" value="ECO:0007669"/>
    <property type="project" value="TreeGrafter"/>
</dbReference>
<evidence type="ECO:0000256" key="12">
    <source>
        <dbReference type="SAM" id="Phobius"/>
    </source>
</evidence>
<comment type="subcellular location">
    <subcellularLocation>
        <location evidence="1">Membrane</location>
        <topology evidence="1">Multi-pass membrane protein</topology>
    </subcellularLocation>
</comment>
<gene>
    <name evidence="14" type="ORF">H4075_08225</name>
</gene>
<dbReference type="Proteomes" id="UP000515344">
    <property type="component" value="Chromosome"/>
</dbReference>
<evidence type="ECO:0000256" key="11">
    <source>
        <dbReference type="ARBA" id="ARBA00023303"/>
    </source>
</evidence>
<evidence type="ECO:0000256" key="6">
    <source>
        <dbReference type="ARBA" id="ARBA00022882"/>
    </source>
</evidence>
<feature type="transmembrane region" description="Helical" evidence="12">
    <location>
        <begin position="161"/>
        <end position="180"/>
    </location>
</feature>
<feature type="transmembrane region" description="Helical" evidence="12">
    <location>
        <begin position="26"/>
        <end position="44"/>
    </location>
</feature>
<name>A0A7G5XL00_9BACT</name>
<evidence type="ECO:0000256" key="2">
    <source>
        <dbReference type="ARBA" id="ARBA00022448"/>
    </source>
</evidence>
<proteinExistence type="predicted"/>
<dbReference type="RefSeq" id="WP_182805824.1">
    <property type="nucleotide sequence ID" value="NZ_CP060007.1"/>
</dbReference>
<evidence type="ECO:0000256" key="1">
    <source>
        <dbReference type="ARBA" id="ARBA00004141"/>
    </source>
</evidence>
<dbReference type="PANTHER" id="PTHR11537:SF254">
    <property type="entry name" value="POTASSIUM VOLTAGE-GATED CHANNEL PROTEIN SHAB"/>
    <property type="match status" value="1"/>
</dbReference>
<dbReference type="Gene3D" id="1.20.120.350">
    <property type="entry name" value="Voltage-gated potassium channels. Chain C"/>
    <property type="match status" value="1"/>
</dbReference>
<keyword evidence="4 12" id="KW-0812">Transmembrane</keyword>
<evidence type="ECO:0000259" key="13">
    <source>
        <dbReference type="Pfam" id="PF00520"/>
    </source>
</evidence>
<dbReference type="GO" id="GO:0008076">
    <property type="term" value="C:voltage-gated potassium channel complex"/>
    <property type="evidence" value="ECO:0007669"/>
    <property type="project" value="InterPro"/>
</dbReference>
<evidence type="ECO:0000313" key="14">
    <source>
        <dbReference type="EMBL" id="QNA46153.1"/>
    </source>
</evidence>
<feature type="transmembrane region" description="Helical" evidence="12">
    <location>
        <begin position="56"/>
        <end position="74"/>
    </location>
</feature>
<dbReference type="AlphaFoldDB" id="A0A7G5XL00"/>
<keyword evidence="15" id="KW-1185">Reference proteome</keyword>
<dbReference type="GO" id="GO:0005249">
    <property type="term" value="F:voltage-gated potassium channel activity"/>
    <property type="evidence" value="ECO:0007669"/>
    <property type="project" value="InterPro"/>
</dbReference>